<feature type="DNA-binding region" description="H-T-H motif" evidence="4">
    <location>
        <begin position="28"/>
        <end position="47"/>
    </location>
</feature>
<dbReference type="InterPro" id="IPR054156">
    <property type="entry name" value="YxaF_TetR_C"/>
</dbReference>
<evidence type="ECO:0000256" key="4">
    <source>
        <dbReference type="PROSITE-ProRule" id="PRU00335"/>
    </source>
</evidence>
<evidence type="ECO:0000259" key="5">
    <source>
        <dbReference type="PROSITE" id="PS50977"/>
    </source>
</evidence>
<evidence type="ECO:0000256" key="2">
    <source>
        <dbReference type="ARBA" id="ARBA00023125"/>
    </source>
</evidence>
<evidence type="ECO:0000256" key="1">
    <source>
        <dbReference type="ARBA" id="ARBA00023015"/>
    </source>
</evidence>
<dbReference type="PANTHER" id="PTHR47506:SF3">
    <property type="entry name" value="HTH-TYPE TRANSCRIPTIONAL REGULATOR LMRA"/>
    <property type="match status" value="1"/>
</dbReference>
<dbReference type="Pfam" id="PF21993">
    <property type="entry name" value="TetR_C_13_2"/>
    <property type="match status" value="1"/>
</dbReference>
<dbReference type="InterPro" id="IPR036271">
    <property type="entry name" value="Tet_transcr_reg_TetR-rel_C_sf"/>
</dbReference>
<evidence type="ECO:0000313" key="6">
    <source>
        <dbReference type="EMBL" id="MBI1622822.1"/>
    </source>
</evidence>
<dbReference type="EMBL" id="JADGMQ010000024">
    <property type="protein sequence ID" value="MBI1622822.1"/>
    <property type="molecule type" value="Genomic_DNA"/>
</dbReference>
<dbReference type="Gene3D" id="1.10.357.10">
    <property type="entry name" value="Tetracycline Repressor, domain 2"/>
    <property type="match status" value="1"/>
</dbReference>
<keyword evidence="7" id="KW-1185">Reference proteome</keyword>
<name>A0ABS0SHN8_9HYPH</name>
<reference evidence="6 7" key="1">
    <citation type="submission" date="2020-10" db="EMBL/GenBank/DDBJ databases">
        <title>Aquamicrobium zhengzhouensis sp. nov., a exopolysaccharide producing bacterium isolated from farmland soil.</title>
        <authorList>
            <person name="Wang X."/>
        </authorList>
    </citation>
    <scope>NUCLEOTIDE SEQUENCE [LARGE SCALE GENOMIC DNA]</scope>
    <source>
        <strain evidence="7">cd-1</strain>
    </source>
</reference>
<accession>A0ABS0SHN8</accession>
<evidence type="ECO:0000313" key="7">
    <source>
        <dbReference type="Proteomes" id="UP000601789"/>
    </source>
</evidence>
<dbReference type="InterPro" id="IPR001647">
    <property type="entry name" value="HTH_TetR"/>
</dbReference>
<dbReference type="PROSITE" id="PS50977">
    <property type="entry name" value="HTH_TETR_2"/>
    <property type="match status" value="1"/>
</dbReference>
<dbReference type="Pfam" id="PF00440">
    <property type="entry name" value="TetR_N"/>
    <property type="match status" value="1"/>
</dbReference>
<sequence>MKKGKANREAIVAAAASLFWQNGFASTSLADVGSDAGVPAGNLFYYFRTKADLAQAVADVFVMETHAMLEEIAAEETDPRKRLVALVARLSRSQRSRVAYGCPIALCVRDFRITAPQASERAAESFTILIAFMARELGRAGLRPSLALAQARAALAEWQGGMMLAHAMKDATVLAESFRRLERLLAS</sequence>
<organism evidence="6 7">
    <name type="scientific">Aquamicrobium zhengzhouense</name>
    <dbReference type="NCBI Taxonomy" id="2781738"/>
    <lineage>
        <taxon>Bacteria</taxon>
        <taxon>Pseudomonadati</taxon>
        <taxon>Pseudomonadota</taxon>
        <taxon>Alphaproteobacteria</taxon>
        <taxon>Hyphomicrobiales</taxon>
        <taxon>Phyllobacteriaceae</taxon>
        <taxon>Aquamicrobium</taxon>
    </lineage>
</organism>
<dbReference type="PANTHER" id="PTHR47506">
    <property type="entry name" value="TRANSCRIPTIONAL REGULATORY PROTEIN"/>
    <property type="match status" value="1"/>
</dbReference>
<dbReference type="InterPro" id="IPR009057">
    <property type="entry name" value="Homeodomain-like_sf"/>
</dbReference>
<comment type="caution">
    <text evidence="6">The sequence shown here is derived from an EMBL/GenBank/DDBJ whole genome shotgun (WGS) entry which is preliminary data.</text>
</comment>
<feature type="domain" description="HTH tetR-type" evidence="5">
    <location>
        <begin position="5"/>
        <end position="65"/>
    </location>
</feature>
<proteinExistence type="predicted"/>
<protein>
    <submittedName>
        <fullName evidence="6">TetR/AcrR family transcriptional regulator</fullName>
    </submittedName>
</protein>
<keyword evidence="2 4" id="KW-0238">DNA-binding</keyword>
<dbReference type="Proteomes" id="UP000601789">
    <property type="component" value="Unassembled WGS sequence"/>
</dbReference>
<dbReference type="SUPFAM" id="SSF48498">
    <property type="entry name" value="Tetracyclin repressor-like, C-terminal domain"/>
    <property type="match status" value="1"/>
</dbReference>
<dbReference type="SUPFAM" id="SSF46689">
    <property type="entry name" value="Homeodomain-like"/>
    <property type="match status" value="1"/>
</dbReference>
<evidence type="ECO:0000256" key="3">
    <source>
        <dbReference type="ARBA" id="ARBA00023163"/>
    </source>
</evidence>
<keyword evidence="1" id="KW-0805">Transcription regulation</keyword>
<keyword evidence="3" id="KW-0804">Transcription</keyword>
<dbReference type="PRINTS" id="PR00455">
    <property type="entry name" value="HTHTETR"/>
</dbReference>
<gene>
    <name evidence="6" type="ORF">IOD40_19405</name>
</gene>